<dbReference type="InterPro" id="IPR011528">
    <property type="entry name" value="NERD"/>
</dbReference>
<keyword evidence="1" id="KW-1133">Transmembrane helix</keyword>
<dbReference type="SUPFAM" id="SSF57783">
    <property type="entry name" value="Zinc beta-ribbon"/>
    <property type="match status" value="1"/>
</dbReference>
<evidence type="ECO:0000313" key="4">
    <source>
        <dbReference type="Proteomes" id="UP000028542"/>
    </source>
</evidence>
<name>A0A084J9L7_9CLOT</name>
<dbReference type="eggNOG" id="COG0551">
    <property type="taxonomic scope" value="Bacteria"/>
</dbReference>
<dbReference type="AlphaFoldDB" id="A0A084J9L7"/>
<dbReference type="STRING" id="318464.IO99_13350"/>
<evidence type="ECO:0000256" key="1">
    <source>
        <dbReference type="SAM" id="Phobius"/>
    </source>
</evidence>
<keyword evidence="1" id="KW-0472">Membrane</keyword>
<dbReference type="Gene3D" id="3.30.65.10">
    <property type="entry name" value="Bacterial Topoisomerase I, domain 1"/>
    <property type="match status" value="1"/>
</dbReference>
<dbReference type="EMBL" id="JPMD01000032">
    <property type="protein sequence ID" value="KEZ85651.1"/>
    <property type="molecule type" value="Genomic_DNA"/>
</dbReference>
<dbReference type="GO" id="GO:0006265">
    <property type="term" value="P:DNA topological change"/>
    <property type="evidence" value="ECO:0007669"/>
    <property type="project" value="InterPro"/>
</dbReference>
<sequence>MEVIVELLIRFWYLWVLVIAVGILDLFMPRIKGFFGEKSVSFFLSRLDETKYMVINDIMLQVGSKTTQIDHVVVSNYGVFVIETKNYKGWIIGNEFDEYWKQKIYKSKKSMYNPIRQNYGHIQALKKILGDFPEVNYIPIVVFTTNADLKVKCKTDVVYTIKLLKTIKKYNKQTLRDSVKKQVYSKLISLSIDGKENRNAHIAQIQNRIIDNKNKISNDICPRCGGKLVLRKGKYGEFKGCSNYPKCRFILK</sequence>
<accession>A0A084J9L7</accession>
<comment type="caution">
    <text evidence="3">The sequence shown here is derived from an EMBL/GenBank/DDBJ whole genome shotgun (WGS) entry which is preliminary data.</text>
</comment>
<dbReference type="GO" id="GO:0003677">
    <property type="term" value="F:DNA binding"/>
    <property type="evidence" value="ECO:0007669"/>
    <property type="project" value="InterPro"/>
</dbReference>
<dbReference type="Proteomes" id="UP000028542">
    <property type="component" value="Unassembled WGS sequence"/>
</dbReference>
<feature type="transmembrane region" description="Helical" evidence="1">
    <location>
        <begin position="12"/>
        <end position="28"/>
    </location>
</feature>
<dbReference type="InterPro" id="IPR013498">
    <property type="entry name" value="Topo_IA_Znf"/>
</dbReference>
<dbReference type="Pfam" id="PF08378">
    <property type="entry name" value="NERD"/>
    <property type="match status" value="1"/>
</dbReference>
<feature type="domain" description="NERD" evidence="2">
    <location>
        <begin position="32"/>
        <end position="148"/>
    </location>
</feature>
<dbReference type="RefSeq" id="WP_035134020.1">
    <property type="nucleotide sequence ID" value="NZ_JPMD01000032.1"/>
</dbReference>
<protein>
    <submittedName>
        <fullName evidence="3">NERD nuclease</fullName>
    </submittedName>
</protein>
<keyword evidence="1" id="KW-0812">Transmembrane</keyword>
<dbReference type="PROSITE" id="PS50965">
    <property type="entry name" value="NERD"/>
    <property type="match status" value="1"/>
</dbReference>
<evidence type="ECO:0000313" key="3">
    <source>
        <dbReference type="EMBL" id="KEZ85651.1"/>
    </source>
</evidence>
<dbReference type="Pfam" id="PF01396">
    <property type="entry name" value="Zn_ribbon_Top1"/>
    <property type="match status" value="1"/>
</dbReference>
<organism evidence="3 4">
    <name type="scientific">Clostridium sulfidigenes</name>
    <dbReference type="NCBI Taxonomy" id="318464"/>
    <lineage>
        <taxon>Bacteria</taxon>
        <taxon>Bacillati</taxon>
        <taxon>Bacillota</taxon>
        <taxon>Clostridia</taxon>
        <taxon>Eubacteriales</taxon>
        <taxon>Clostridiaceae</taxon>
        <taxon>Clostridium</taxon>
    </lineage>
</organism>
<dbReference type="GO" id="GO:0005694">
    <property type="term" value="C:chromosome"/>
    <property type="evidence" value="ECO:0007669"/>
    <property type="project" value="InterPro"/>
</dbReference>
<reference evidence="3 4" key="1">
    <citation type="submission" date="2014-07" db="EMBL/GenBank/DDBJ databases">
        <title>Draft genome of Clostridium sulfidigenes 113A isolated from sediments associated with methane hydrate from Krishna Godavari basin.</title>
        <authorList>
            <person name="Honkalas V.S."/>
            <person name="Dabir A.P."/>
            <person name="Arora P."/>
            <person name="Dhakephalkar P.K."/>
        </authorList>
    </citation>
    <scope>NUCLEOTIDE SEQUENCE [LARGE SCALE GENOMIC DNA]</scope>
    <source>
        <strain evidence="3 4">113A</strain>
    </source>
</reference>
<evidence type="ECO:0000259" key="2">
    <source>
        <dbReference type="PROSITE" id="PS50965"/>
    </source>
</evidence>
<proteinExistence type="predicted"/>
<gene>
    <name evidence="3" type="ORF">IO99_13350</name>
</gene>
<keyword evidence="4" id="KW-1185">Reference proteome</keyword>
<dbReference type="GO" id="GO:0003916">
    <property type="term" value="F:DNA topoisomerase activity"/>
    <property type="evidence" value="ECO:0007669"/>
    <property type="project" value="InterPro"/>
</dbReference>